<sequence>MHENNGSEVTMSTASSLKQKSGERPFYKADDTPPTMLTFFFGLQQVMVSVSVLVSIPFLISDEVCPGQDLNSLRVRLISGTFVVCGLATIVQTSLGMRLALLQGVAFAYIPSIRAFMSLPEFKCNATANDYVPPEEYESKMALFRNSIDHNSCDFFFKMTEKNHRNLFTSVNEAVAKAPHNIGRRILKR</sequence>
<dbReference type="PANTHER" id="PTHR11119">
    <property type="entry name" value="XANTHINE-URACIL / VITAMIN C PERMEASE FAMILY MEMBER"/>
    <property type="match status" value="1"/>
</dbReference>
<accession>A0A915CZP6</accession>
<keyword evidence="4 7" id="KW-1133">Transmembrane helix</keyword>
<feature type="transmembrane region" description="Helical" evidence="7">
    <location>
        <begin position="73"/>
        <end position="91"/>
    </location>
</feature>
<keyword evidence="8" id="KW-1185">Reference proteome</keyword>
<dbReference type="Pfam" id="PF00860">
    <property type="entry name" value="Xan_ur_permease"/>
    <property type="match status" value="1"/>
</dbReference>
<evidence type="ECO:0000256" key="2">
    <source>
        <dbReference type="ARBA" id="ARBA00008821"/>
    </source>
</evidence>
<evidence type="ECO:0000313" key="9">
    <source>
        <dbReference type="WBParaSite" id="jg14386"/>
    </source>
</evidence>
<evidence type="ECO:0000256" key="5">
    <source>
        <dbReference type="ARBA" id="ARBA00023136"/>
    </source>
</evidence>
<proteinExistence type="inferred from homology"/>
<feature type="transmembrane region" description="Helical" evidence="7">
    <location>
        <begin position="36"/>
        <end position="61"/>
    </location>
</feature>
<reference evidence="9" key="1">
    <citation type="submission" date="2022-11" db="UniProtKB">
        <authorList>
            <consortium name="WormBaseParasite"/>
        </authorList>
    </citation>
    <scope>IDENTIFICATION</scope>
</reference>
<dbReference type="GO" id="GO:0016020">
    <property type="term" value="C:membrane"/>
    <property type="evidence" value="ECO:0007669"/>
    <property type="project" value="UniProtKB-SubCell"/>
</dbReference>
<evidence type="ECO:0000256" key="4">
    <source>
        <dbReference type="ARBA" id="ARBA00022989"/>
    </source>
</evidence>
<protein>
    <submittedName>
        <fullName evidence="9">Uncharacterized protein</fullName>
    </submittedName>
</protein>
<organism evidence="8 9">
    <name type="scientific">Ditylenchus dipsaci</name>
    <dbReference type="NCBI Taxonomy" id="166011"/>
    <lineage>
        <taxon>Eukaryota</taxon>
        <taxon>Metazoa</taxon>
        <taxon>Ecdysozoa</taxon>
        <taxon>Nematoda</taxon>
        <taxon>Chromadorea</taxon>
        <taxon>Rhabditida</taxon>
        <taxon>Tylenchina</taxon>
        <taxon>Tylenchomorpha</taxon>
        <taxon>Sphaerularioidea</taxon>
        <taxon>Anguinidae</taxon>
        <taxon>Anguininae</taxon>
        <taxon>Ditylenchus</taxon>
    </lineage>
</organism>
<comment type="similarity">
    <text evidence="2">Belongs to the nucleobase:cation symporter-2 (NCS2) (TC 2.A.40) family.</text>
</comment>
<dbReference type="InterPro" id="IPR006043">
    <property type="entry name" value="NCS2"/>
</dbReference>
<evidence type="ECO:0000256" key="7">
    <source>
        <dbReference type="SAM" id="Phobius"/>
    </source>
</evidence>
<evidence type="ECO:0000256" key="3">
    <source>
        <dbReference type="ARBA" id="ARBA00022692"/>
    </source>
</evidence>
<dbReference type="AlphaFoldDB" id="A0A915CZP6"/>
<keyword evidence="5 7" id="KW-0472">Membrane</keyword>
<feature type="region of interest" description="Disordered" evidence="6">
    <location>
        <begin position="1"/>
        <end position="25"/>
    </location>
</feature>
<dbReference type="Proteomes" id="UP000887574">
    <property type="component" value="Unplaced"/>
</dbReference>
<evidence type="ECO:0000256" key="1">
    <source>
        <dbReference type="ARBA" id="ARBA00004141"/>
    </source>
</evidence>
<dbReference type="WBParaSite" id="jg14386">
    <property type="protein sequence ID" value="jg14386"/>
    <property type="gene ID" value="jg14386"/>
</dbReference>
<keyword evidence="3 7" id="KW-0812">Transmembrane</keyword>
<comment type="subcellular location">
    <subcellularLocation>
        <location evidence="1">Membrane</location>
        <topology evidence="1">Multi-pass membrane protein</topology>
    </subcellularLocation>
</comment>
<feature type="compositionally biased region" description="Polar residues" evidence="6">
    <location>
        <begin position="1"/>
        <end position="19"/>
    </location>
</feature>
<dbReference type="GO" id="GO:0022857">
    <property type="term" value="F:transmembrane transporter activity"/>
    <property type="evidence" value="ECO:0007669"/>
    <property type="project" value="InterPro"/>
</dbReference>
<evidence type="ECO:0000256" key="6">
    <source>
        <dbReference type="SAM" id="MobiDB-lite"/>
    </source>
</evidence>
<evidence type="ECO:0000313" key="8">
    <source>
        <dbReference type="Proteomes" id="UP000887574"/>
    </source>
</evidence>
<name>A0A915CZP6_9BILA</name>